<dbReference type="EC" id="1.8.4.11" evidence="2"/>
<dbReference type="Proteomes" id="UP000035682">
    <property type="component" value="Unplaced"/>
</dbReference>
<dbReference type="FunFam" id="3.30.1060.10:FF:000004">
    <property type="entry name" value="Peptide methionine sulfoxide reductase A5"/>
    <property type="match status" value="1"/>
</dbReference>
<dbReference type="EMBL" id="LN609529">
    <property type="protein sequence ID" value="CEF65701.1"/>
    <property type="molecule type" value="Genomic_DNA"/>
</dbReference>
<dbReference type="NCBIfam" id="TIGR00401">
    <property type="entry name" value="msrA"/>
    <property type="match status" value="1"/>
</dbReference>
<dbReference type="Gene3D" id="3.30.1060.10">
    <property type="entry name" value="Peptide methionine sulphoxide reductase MsrA"/>
    <property type="match status" value="1"/>
</dbReference>
<name>A0A090L7G9_STRRB</name>
<evidence type="ECO:0000256" key="2">
    <source>
        <dbReference type="ARBA" id="ARBA00012502"/>
    </source>
</evidence>
<dbReference type="WormBase" id="SRAE_2000037700">
    <property type="protein sequence ID" value="SRP11872"/>
    <property type="gene ID" value="WBGene00260571"/>
</dbReference>
<dbReference type="WBParaSite" id="SRAE_2000037700.1">
    <property type="protein sequence ID" value="SRAE_2000037700.1"/>
    <property type="gene ID" value="WBGene00260571"/>
</dbReference>
<dbReference type="GeneID" id="36378065"/>
<dbReference type="OrthoDB" id="77405at2759"/>
<comment type="similarity">
    <text evidence="1">Belongs to the MsrA Met sulfoxide reductase family.</text>
</comment>
<evidence type="ECO:0000259" key="5">
    <source>
        <dbReference type="Pfam" id="PF01625"/>
    </source>
</evidence>
<evidence type="ECO:0000256" key="3">
    <source>
        <dbReference type="ARBA" id="ARBA00023002"/>
    </source>
</evidence>
<dbReference type="CTD" id="36378065"/>
<dbReference type="GO" id="GO:0033744">
    <property type="term" value="F:L-methionine:thioredoxin-disulfide S-oxidoreductase activity"/>
    <property type="evidence" value="ECO:0007669"/>
    <property type="project" value="EnsemblMetazoa"/>
</dbReference>
<dbReference type="GO" id="GO:0008113">
    <property type="term" value="F:peptide-methionine (S)-S-oxide reductase activity"/>
    <property type="evidence" value="ECO:0007669"/>
    <property type="project" value="UniProtKB-EC"/>
</dbReference>
<keyword evidence="7" id="KW-1185">Reference proteome</keyword>
<dbReference type="Pfam" id="PF01625">
    <property type="entry name" value="PMSR"/>
    <property type="match status" value="1"/>
</dbReference>
<evidence type="ECO:0000313" key="9">
    <source>
        <dbReference type="WormBase" id="SRAE_2000037700"/>
    </source>
</evidence>
<keyword evidence="3" id="KW-0560">Oxidoreductase</keyword>
<feature type="domain" description="Peptide methionine sulphoxide reductase MsrA" evidence="5">
    <location>
        <begin position="27"/>
        <end position="165"/>
    </location>
</feature>
<dbReference type="InterPro" id="IPR002569">
    <property type="entry name" value="Met_Sox_Rdtase_MsrA_dom"/>
</dbReference>
<evidence type="ECO:0000256" key="4">
    <source>
        <dbReference type="ARBA" id="ARBA00030643"/>
    </source>
</evidence>
<accession>A0A090L7G9</accession>
<dbReference type="RefSeq" id="XP_024504901.1">
    <property type="nucleotide sequence ID" value="XM_024651200.1"/>
</dbReference>
<dbReference type="SUPFAM" id="SSF55068">
    <property type="entry name" value="Peptide methionine sulfoxide reductase"/>
    <property type="match status" value="1"/>
</dbReference>
<dbReference type="InterPro" id="IPR036509">
    <property type="entry name" value="Met_Sox_Rdtase_MsrA_sf"/>
</dbReference>
<evidence type="ECO:0000313" key="6">
    <source>
        <dbReference type="EMBL" id="CEF65701.1"/>
    </source>
</evidence>
<evidence type="ECO:0000256" key="1">
    <source>
        <dbReference type="ARBA" id="ARBA00005591"/>
    </source>
</evidence>
<evidence type="ECO:0000313" key="8">
    <source>
        <dbReference type="WBParaSite" id="SRAE_2000037700.1"/>
    </source>
</evidence>
<reference evidence="6 7" key="1">
    <citation type="submission" date="2014-09" db="EMBL/GenBank/DDBJ databases">
        <authorList>
            <person name="Martin A.A."/>
        </authorList>
    </citation>
    <scope>NUCLEOTIDE SEQUENCE</scope>
    <source>
        <strain evidence="7">ED321</strain>
        <strain evidence="6">ED321 Heterogonic</strain>
    </source>
</reference>
<dbReference type="OMA" id="QCFWGAE"/>
<dbReference type="PANTHER" id="PTHR43774">
    <property type="entry name" value="PEPTIDE METHIONINE SULFOXIDE REDUCTASE"/>
    <property type="match status" value="1"/>
</dbReference>
<evidence type="ECO:0000313" key="7">
    <source>
        <dbReference type="Proteomes" id="UP000035682"/>
    </source>
</evidence>
<proteinExistence type="inferred from homology"/>
<dbReference type="AlphaFoldDB" id="A0A090L7G9"/>
<gene>
    <name evidence="6 8 9" type="ORF">SRAE_2000037700</name>
</gene>
<dbReference type="PANTHER" id="PTHR43774:SF1">
    <property type="entry name" value="PEPTIDE METHIONINE SULFOXIDE REDUCTASE MSRA 2"/>
    <property type="match status" value="1"/>
</dbReference>
<protein>
    <recommendedName>
        <fullName evidence="2">peptide-methionine (S)-S-oxide reductase</fullName>
        <ecNumber evidence="2">1.8.4.11</ecNumber>
    </recommendedName>
    <alternativeName>
        <fullName evidence="4">Peptide-methionine (S)-S-oxide reductase</fullName>
    </alternativeName>
</protein>
<dbReference type="STRING" id="34506.A0A090L7G9"/>
<reference evidence="8" key="2">
    <citation type="submission" date="2020-12" db="UniProtKB">
        <authorList>
            <consortium name="WormBaseParasite"/>
        </authorList>
    </citation>
    <scope>IDENTIFICATION</scope>
</reference>
<dbReference type="HAMAP" id="MF_01401">
    <property type="entry name" value="MsrA"/>
    <property type="match status" value="1"/>
</dbReference>
<sequence>MRYGLKEENIYLLRMASCCFKKLTSNKAYFGMQCFWGSESRFARVKGVTCTKVGYSGGTKPNPTYKDIGDHTEIVEVTYDPTVISYTDLLEIFWNSHSPLIHRKKQYQSAILYLTDEEGDLAKSSLDNYKRILESDEEKIETYVEKLSFFTDAEDYHQKYWLRNAPELLSLLKLEGKDDEIKNSILATKVNGYLGGASDYSEFPNIAKKYDLSDKEIELIIKLSEEISKSRSSCH</sequence>
<organism evidence="6">
    <name type="scientific">Strongyloides ratti</name>
    <name type="common">Parasitic roundworm</name>
    <dbReference type="NCBI Taxonomy" id="34506"/>
    <lineage>
        <taxon>Eukaryota</taxon>
        <taxon>Metazoa</taxon>
        <taxon>Ecdysozoa</taxon>
        <taxon>Nematoda</taxon>
        <taxon>Chromadorea</taxon>
        <taxon>Rhabditida</taxon>
        <taxon>Tylenchina</taxon>
        <taxon>Panagrolaimomorpha</taxon>
        <taxon>Strongyloidoidea</taxon>
        <taxon>Strongyloididae</taxon>
        <taxon>Strongyloides</taxon>
    </lineage>
</organism>